<dbReference type="PANTHER" id="PTHR35908">
    <property type="entry name" value="HYPOTHETICAL FUSION PROTEIN"/>
    <property type="match status" value="1"/>
</dbReference>
<dbReference type="EMBL" id="JABWGO010000014">
    <property type="protein sequence ID" value="NUW46158.1"/>
    <property type="molecule type" value="Genomic_DNA"/>
</dbReference>
<dbReference type="InterPro" id="IPR029068">
    <property type="entry name" value="Glyas_Bleomycin-R_OHBP_Dase"/>
</dbReference>
<dbReference type="AlphaFoldDB" id="A0A7Y6MF13"/>
<name>A0A7Y6MF13_9ACTN</name>
<evidence type="ECO:0000259" key="1">
    <source>
        <dbReference type="PROSITE" id="PS51819"/>
    </source>
</evidence>
<dbReference type="InterPro" id="IPR041581">
    <property type="entry name" value="Glyoxalase_6"/>
</dbReference>
<comment type="caution">
    <text evidence="2">The sequence shown here is derived from an EMBL/GenBank/DDBJ whole genome shotgun (WGS) entry which is preliminary data.</text>
</comment>
<dbReference type="SUPFAM" id="SSF54593">
    <property type="entry name" value="Glyoxalase/Bleomycin resistance protein/Dihydroxybiphenyl dioxygenase"/>
    <property type="match status" value="2"/>
</dbReference>
<dbReference type="Pfam" id="PF18029">
    <property type="entry name" value="Glyoxalase_6"/>
    <property type="match status" value="2"/>
</dbReference>
<keyword evidence="3" id="KW-1185">Reference proteome</keyword>
<dbReference type="PROSITE" id="PS51819">
    <property type="entry name" value="VOC"/>
    <property type="match status" value="2"/>
</dbReference>
<reference evidence="2 3" key="1">
    <citation type="submission" date="2020-06" db="EMBL/GenBank/DDBJ databases">
        <authorList>
            <person name="Chanama M."/>
        </authorList>
    </citation>
    <scope>NUCLEOTIDE SEQUENCE [LARGE SCALE GENOMIC DNA]</scope>
    <source>
        <strain evidence="2 3">TBRC6557</strain>
    </source>
</reference>
<sequence>MAMRLVHLALDARDHSALGRFWAEALGWHVAEEEPGETGVEPGGFAYPDPAALCLAVLAVPEPKTVKNRVHLDLATTSPAHQADLVARLRALGATPADVGQGDVPWTVLADPEGNEFCVLEPRETYRDTGPMAAVVVDCANPRAMARFWGEAMDWTVHEVTDDQATLRSAQGVGPYLEFLRTPGVKTVKNRIHLDLRPYPGDDRAAEIARLRALGATPADVGQGEVSWTVLADPEGNEFCVLSPR</sequence>
<evidence type="ECO:0000313" key="2">
    <source>
        <dbReference type="EMBL" id="NUW46158.1"/>
    </source>
</evidence>
<gene>
    <name evidence="2" type="ORF">HT134_39505</name>
</gene>
<feature type="domain" description="VOC" evidence="1">
    <location>
        <begin position="4"/>
        <end position="122"/>
    </location>
</feature>
<dbReference type="RefSeq" id="WP_175605606.1">
    <property type="nucleotide sequence ID" value="NZ_JABWGO010000014.1"/>
</dbReference>
<organism evidence="2 3">
    <name type="scientific">Nonomuraea rhodomycinica</name>
    <dbReference type="NCBI Taxonomy" id="1712872"/>
    <lineage>
        <taxon>Bacteria</taxon>
        <taxon>Bacillati</taxon>
        <taxon>Actinomycetota</taxon>
        <taxon>Actinomycetes</taxon>
        <taxon>Streptosporangiales</taxon>
        <taxon>Streptosporangiaceae</taxon>
        <taxon>Nonomuraea</taxon>
    </lineage>
</organism>
<dbReference type="CDD" id="cd06587">
    <property type="entry name" value="VOC"/>
    <property type="match status" value="2"/>
</dbReference>
<dbReference type="Proteomes" id="UP000546126">
    <property type="component" value="Unassembled WGS sequence"/>
</dbReference>
<dbReference type="PANTHER" id="PTHR35908:SF1">
    <property type="entry name" value="CONSERVED PROTEIN"/>
    <property type="match status" value="1"/>
</dbReference>
<protein>
    <submittedName>
        <fullName evidence="2">VOC family protein</fullName>
    </submittedName>
</protein>
<evidence type="ECO:0000313" key="3">
    <source>
        <dbReference type="Proteomes" id="UP000546126"/>
    </source>
</evidence>
<dbReference type="InterPro" id="IPR037523">
    <property type="entry name" value="VOC_core"/>
</dbReference>
<feature type="domain" description="VOC" evidence="1">
    <location>
        <begin position="131"/>
        <end position="244"/>
    </location>
</feature>
<accession>A0A7Y6MF13</accession>
<dbReference type="Gene3D" id="3.10.180.10">
    <property type="entry name" value="2,3-Dihydroxybiphenyl 1,2-Dioxygenase, domain 1"/>
    <property type="match status" value="2"/>
</dbReference>
<proteinExistence type="predicted"/>